<dbReference type="Pfam" id="PF00293">
    <property type="entry name" value="NUDIX"/>
    <property type="match status" value="1"/>
</dbReference>
<dbReference type="EMBL" id="WHOD01000048">
    <property type="protein sequence ID" value="NOU93489.1"/>
    <property type="molecule type" value="Genomic_DNA"/>
</dbReference>
<accession>A0A972JYF5</accession>
<feature type="domain" description="Nudix hydrolase" evidence="4">
    <location>
        <begin position="1"/>
        <end position="119"/>
    </location>
</feature>
<dbReference type="CDD" id="cd02883">
    <property type="entry name" value="NUDIX_Hydrolase"/>
    <property type="match status" value="1"/>
</dbReference>
<proteinExistence type="inferred from homology"/>
<dbReference type="PANTHER" id="PTHR43046">
    <property type="entry name" value="GDP-MANNOSE MANNOSYL HYDROLASE"/>
    <property type="match status" value="1"/>
</dbReference>
<dbReference type="RefSeq" id="WP_171651697.1">
    <property type="nucleotide sequence ID" value="NZ_WHOD01000048.1"/>
</dbReference>
<sequence length="119" mass="13422">MIAQAIIIKNGHVLMVKQYVERGDVVWNFPGGSIEEGESPEQACIRELKEETGYDVQVNGLLNEINKKFSFLAEIIGGELFLDTNNQDNEDIIEVAWIPLNDFGKFDPITMPVLELARK</sequence>
<dbReference type="Gene3D" id="3.90.79.10">
    <property type="entry name" value="Nucleoside Triphosphate Pyrophosphohydrolase"/>
    <property type="match status" value="1"/>
</dbReference>
<dbReference type="AlphaFoldDB" id="A0A972JYF5"/>
<comment type="similarity">
    <text evidence="3">Belongs to the Nudix hydrolase family.</text>
</comment>
<evidence type="ECO:0000259" key="4">
    <source>
        <dbReference type="PROSITE" id="PS51462"/>
    </source>
</evidence>
<evidence type="ECO:0000313" key="5">
    <source>
        <dbReference type="EMBL" id="NOU93489.1"/>
    </source>
</evidence>
<dbReference type="PANTHER" id="PTHR43046:SF2">
    <property type="entry name" value="8-OXO-DGTP DIPHOSPHATASE-RELATED"/>
    <property type="match status" value="1"/>
</dbReference>
<dbReference type="InterPro" id="IPR020476">
    <property type="entry name" value="Nudix_hydrolase"/>
</dbReference>
<dbReference type="InterPro" id="IPR020084">
    <property type="entry name" value="NUDIX_hydrolase_CS"/>
</dbReference>
<organism evidence="5 6">
    <name type="scientific">Paenibacillus foliorum</name>
    <dbReference type="NCBI Taxonomy" id="2654974"/>
    <lineage>
        <taxon>Bacteria</taxon>
        <taxon>Bacillati</taxon>
        <taxon>Bacillota</taxon>
        <taxon>Bacilli</taxon>
        <taxon>Bacillales</taxon>
        <taxon>Paenibacillaceae</taxon>
        <taxon>Paenibacillus</taxon>
    </lineage>
</organism>
<dbReference type="GO" id="GO:0016787">
    <property type="term" value="F:hydrolase activity"/>
    <property type="evidence" value="ECO:0007669"/>
    <property type="project" value="UniProtKB-KW"/>
</dbReference>
<protein>
    <submittedName>
        <fullName evidence="5">NUDIX domain-containing protein</fullName>
    </submittedName>
</protein>
<evidence type="ECO:0000256" key="1">
    <source>
        <dbReference type="ARBA" id="ARBA00001946"/>
    </source>
</evidence>
<comment type="cofactor">
    <cofactor evidence="1">
        <name>Mg(2+)</name>
        <dbReference type="ChEBI" id="CHEBI:18420"/>
    </cofactor>
</comment>
<evidence type="ECO:0000256" key="3">
    <source>
        <dbReference type="RuleBase" id="RU003476"/>
    </source>
</evidence>
<keyword evidence="2 3" id="KW-0378">Hydrolase</keyword>
<dbReference type="PRINTS" id="PR00502">
    <property type="entry name" value="NUDIXFAMILY"/>
</dbReference>
<comment type="caution">
    <text evidence="5">The sequence shown here is derived from an EMBL/GenBank/DDBJ whole genome shotgun (WGS) entry which is preliminary data.</text>
</comment>
<evidence type="ECO:0000313" key="6">
    <source>
        <dbReference type="Proteomes" id="UP000641588"/>
    </source>
</evidence>
<evidence type="ECO:0000256" key="2">
    <source>
        <dbReference type="ARBA" id="ARBA00022801"/>
    </source>
</evidence>
<dbReference type="SUPFAM" id="SSF55811">
    <property type="entry name" value="Nudix"/>
    <property type="match status" value="1"/>
</dbReference>
<keyword evidence="6" id="KW-1185">Reference proteome</keyword>
<dbReference type="Proteomes" id="UP000641588">
    <property type="component" value="Unassembled WGS sequence"/>
</dbReference>
<name>A0A972JYF5_9BACL</name>
<dbReference type="PROSITE" id="PS51462">
    <property type="entry name" value="NUDIX"/>
    <property type="match status" value="1"/>
</dbReference>
<reference evidence="5" key="1">
    <citation type="submission" date="2019-10" db="EMBL/GenBank/DDBJ databases">
        <title>Description of Paenibacillus glebae sp. nov.</title>
        <authorList>
            <person name="Carlier A."/>
            <person name="Qi S."/>
        </authorList>
    </citation>
    <scope>NUCLEOTIDE SEQUENCE</scope>
    <source>
        <strain evidence="5">LMG 31456</strain>
    </source>
</reference>
<dbReference type="InterPro" id="IPR015797">
    <property type="entry name" value="NUDIX_hydrolase-like_dom_sf"/>
</dbReference>
<dbReference type="PROSITE" id="PS00893">
    <property type="entry name" value="NUDIX_BOX"/>
    <property type="match status" value="1"/>
</dbReference>
<gene>
    <name evidence="5" type="ORF">GC093_09695</name>
</gene>
<dbReference type="InterPro" id="IPR000086">
    <property type="entry name" value="NUDIX_hydrolase_dom"/>
</dbReference>